<keyword evidence="5 7" id="KW-1133">Transmembrane helix</keyword>
<keyword evidence="3 7" id="KW-0812">Transmembrane</keyword>
<accession>A0A8K0FX26</accession>
<keyword evidence="9" id="KW-1185">Reference proteome</keyword>
<dbReference type="GO" id="GO:0036376">
    <property type="term" value="P:sodium ion export across plasma membrane"/>
    <property type="evidence" value="ECO:0007669"/>
    <property type="project" value="TreeGrafter"/>
</dbReference>
<dbReference type="OrthoDB" id="5912413at2759"/>
<reference evidence="8" key="1">
    <citation type="submission" date="2019-08" db="EMBL/GenBank/DDBJ databases">
        <title>The genome of the North American firefly Photinus pyralis.</title>
        <authorList>
            <consortium name="Photinus pyralis genome working group"/>
            <person name="Fallon T.R."/>
            <person name="Sander Lower S.E."/>
            <person name="Weng J.-K."/>
        </authorList>
    </citation>
    <scope>NUCLEOTIDE SEQUENCE</scope>
    <source>
        <strain evidence="8">TRF0915ILg1</strain>
        <tissue evidence="8">Whole body</tissue>
    </source>
</reference>
<dbReference type="AlphaFoldDB" id="A0A8K0FX26"/>
<dbReference type="GO" id="GO:0030007">
    <property type="term" value="P:intracellular potassium ion homeostasis"/>
    <property type="evidence" value="ECO:0007669"/>
    <property type="project" value="TreeGrafter"/>
</dbReference>
<evidence type="ECO:0000256" key="2">
    <source>
        <dbReference type="ARBA" id="ARBA00005876"/>
    </source>
</evidence>
<dbReference type="Gene3D" id="2.60.40.1660">
    <property type="entry name" value="Na, k-atpase alpha subunit"/>
    <property type="match status" value="1"/>
</dbReference>
<protein>
    <submittedName>
        <fullName evidence="8">Uncharacterized protein</fullName>
    </submittedName>
</protein>
<dbReference type="PANTHER" id="PTHR11523">
    <property type="entry name" value="SODIUM/POTASSIUM-DEPENDENT ATPASE BETA SUBUNIT"/>
    <property type="match status" value="1"/>
</dbReference>
<evidence type="ECO:0000256" key="6">
    <source>
        <dbReference type="ARBA" id="ARBA00023136"/>
    </source>
</evidence>
<evidence type="ECO:0000256" key="5">
    <source>
        <dbReference type="ARBA" id="ARBA00022989"/>
    </source>
</evidence>
<proteinExistence type="inferred from homology"/>
<dbReference type="InterPro" id="IPR000402">
    <property type="entry name" value="Na/K_ATPase_sub_beta"/>
</dbReference>
<evidence type="ECO:0000313" key="8">
    <source>
        <dbReference type="EMBL" id="KAF2883035.1"/>
    </source>
</evidence>
<evidence type="ECO:0000256" key="3">
    <source>
        <dbReference type="ARBA" id="ARBA00022692"/>
    </source>
</evidence>
<comment type="similarity">
    <text evidence="2">Belongs to the X(+)/potassium ATPases subunit beta family.</text>
</comment>
<dbReference type="PROSITE" id="PS51257">
    <property type="entry name" value="PROKAR_LIPOPROTEIN"/>
    <property type="match status" value="1"/>
</dbReference>
<dbReference type="InterPro" id="IPR038702">
    <property type="entry name" value="Na/K_ATPase_sub_beta_sf"/>
</dbReference>
<evidence type="ECO:0000313" key="9">
    <source>
        <dbReference type="Proteomes" id="UP000801492"/>
    </source>
</evidence>
<dbReference type="Pfam" id="PF00287">
    <property type="entry name" value="Na_K-ATPase"/>
    <property type="match status" value="1"/>
</dbReference>
<gene>
    <name evidence="8" type="ORF">ILUMI_23138</name>
</gene>
<dbReference type="PANTHER" id="PTHR11523:SF28">
    <property type="entry name" value="NA_K-ATPASE BETA SUBUNIT ISOFORM 4-RELATED"/>
    <property type="match status" value="1"/>
</dbReference>
<keyword evidence="4" id="KW-0735">Signal-anchor</keyword>
<dbReference type="Proteomes" id="UP000801492">
    <property type="component" value="Unassembled WGS sequence"/>
</dbReference>
<feature type="transmembrane region" description="Helical" evidence="7">
    <location>
        <begin position="6"/>
        <end position="29"/>
    </location>
</feature>
<comment type="caution">
    <text evidence="8">The sequence shown here is derived from an EMBL/GenBank/DDBJ whole genome shotgun (WGS) entry which is preliminary data.</text>
</comment>
<organism evidence="8 9">
    <name type="scientific">Ignelater luminosus</name>
    <name type="common">Cucubano</name>
    <name type="synonym">Pyrophorus luminosus</name>
    <dbReference type="NCBI Taxonomy" id="2038154"/>
    <lineage>
        <taxon>Eukaryota</taxon>
        <taxon>Metazoa</taxon>
        <taxon>Ecdysozoa</taxon>
        <taxon>Arthropoda</taxon>
        <taxon>Hexapoda</taxon>
        <taxon>Insecta</taxon>
        <taxon>Pterygota</taxon>
        <taxon>Neoptera</taxon>
        <taxon>Endopterygota</taxon>
        <taxon>Coleoptera</taxon>
        <taxon>Polyphaga</taxon>
        <taxon>Elateriformia</taxon>
        <taxon>Elateroidea</taxon>
        <taxon>Elateridae</taxon>
        <taxon>Agrypninae</taxon>
        <taxon>Pyrophorini</taxon>
        <taxon>Ignelater</taxon>
    </lineage>
</organism>
<evidence type="ECO:0000256" key="1">
    <source>
        <dbReference type="ARBA" id="ARBA00004606"/>
    </source>
</evidence>
<evidence type="ECO:0000256" key="7">
    <source>
        <dbReference type="SAM" id="Phobius"/>
    </source>
</evidence>
<dbReference type="GO" id="GO:0001671">
    <property type="term" value="F:ATPase activator activity"/>
    <property type="evidence" value="ECO:0007669"/>
    <property type="project" value="TreeGrafter"/>
</dbReference>
<comment type="subcellular location">
    <subcellularLocation>
        <location evidence="1">Membrane</location>
        <topology evidence="1">Single-pass type II membrane protein</topology>
    </subcellularLocation>
</comment>
<dbReference type="GO" id="GO:0005890">
    <property type="term" value="C:sodium:potassium-exchanging ATPase complex"/>
    <property type="evidence" value="ECO:0007669"/>
    <property type="project" value="InterPro"/>
</dbReference>
<sequence length="264" mass="30266">MKRAKLIALIIFIAVIILACVVTGVIVAIRNARKPYPHLIFEPQPPDTESTLIWYNSSDASGTSYWINRLDQFLKPYSNPHESKTNIVECNRGRPPKADSNLVCDVKIYDWSFCIHDQAYHFNSFRAGPCIYLTIDKNPEWTPDYYNSSTIPDIIPDYLKDFIIYNEIRLGTDSDTLKVLWVSCAGENPTDMENIGPVVYSPMFGFDGAYFPVVNKEEYLRPLVSVFFERPKRGVLINIECKAWAKNIKHEEGEGIVHFELMVD</sequence>
<dbReference type="GO" id="GO:0006883">
    <property type="term" value="P:intracellular sodium ion homeostasis"/>
    <property type="evidence" value="ECO:0007669"/>
    <property type="project" value="TreeGrafter"/>
</dbReference>
<evidence type="ECO:0000256" key="4">
    <source>
        <dbReference type="ARBA" id="ARBA00022968"/>
    </source>
</evidence>
<dbReference type="EMBL" id="VTPC01090568">
    <property type="protein sequence ID" value="KAF2883035.1"/>
    <property type="molecule type" value="Genomic_DNA"/>
</dbReference>
<dbReference type="GO" id="GO:1990573">
    <property type="term" value="P:potassium ion import across plasma membrane"/>
    <property type="evidence" value="ECO:0007669"/>
    <property type="project" value="TreeGrafter"/>
</dbReference>
<name>A0A8K0FX26_IGNLU</name>
<keyword evidence="6 7" id="KW-0472">Membrane</keyword>